<protein>
    <submittedName>
        <fullName evidence="3">Zinc carboxypeptidase</fullName>
    </submittedName>
</protein>
<dbReference type="Pfam" id="PF00246">
    <property type="entry name" value="Peptidase_M14"/>
    <property type="match status" value="1"/>
</dbReference>
<dbReference type="PROSITE" id="PS52035">
    <property type="entry name" value="PEPTIDASE_M14"/>
    <property type="match status" value="1"/>
</dbReference>
<dbReference type="GO" id="GO:0004181">
    <property type="term" value="F:metallocarboxypeptidase activity"/>
    <property type="evidence" value="ECO:0007669"/>
    <property type="project" value="InterPro"/>
</dbReference>
<proteinExistence type="inferred from homology"/>
<dbReference type="AlphaFoldDB" id="A0A2T5XU42"/>
<name>A0A2T5XU42_9FLAO</name>
<evidence type="ECO:0000313" key="4">
    <source>
        <dbReference type="Proteomes" id="UP000243985"/>
    </source>
</evidence>
<keyword evidence="3" id="KW-0121">Carboxypeptidase</keyword>
<dbReference type="GO" id="GO:0008270">
    <property type="term" value="F:zinc ion binding"/>
    <property type="evidence" value="ECO:0007669"/>
    <property type="project" value="InterPro"/>
</dbReference>
<evidence type="ECO:0000256" key="1">
    <source>
        <dbReference type="PROSITE-ProRule" id="PRU01379"/>
    </source>
</evidence>
<dbReference type="SUPFAM" id="SSF53187">
    <property type="entry name" value="Zn-dependent exopeptidases"/>
    <property type="match status" value="1"/>
</dbReference>
<accession>A0A2T5XU42</accession>
<keyword evidence="3" id="KW-0645">Protease</keyword>
<comment type="caution">
    <text evidence="3">The sequence shown here is derived from an EMBL/GenBank/DDBJ whole genome shotgun (WGS) entry which is preliminary data.</text>
</comment>
<dbReference type="Proteomes" id="UP000243985">
    <property type="component" value="Unassembled WGS sequence"/>
</dbReference>
<dbReference type="GeneID" id="84580883"/>
<dbReference type="RefSeq" id="WP_107782277.1">
    <property type="nucleotide sequence ID" value="NZ_QBKG01000007.1"/>
</dbReference>
<dbReference type="Gene3D" id="3.40.630.10">
    <property type="entry name" value="Zn peptidases"/>
    <property type="match status" value="1"/>
</dbReference>
<sequence length="352" mass="40422">MVTELHGRYINYQMIAPLLAAYPFQEVIPLGKSVKGTPINLYRIGKGTKKVLIWSQMHGNESTTTKALFDVFEQLKTADFTKNLSIYVIPMLNPDGAEVFTRVNYNQIDLNRDAYELTQPESKCLRKAYDLVQPDFCFNLHDQRTIFSVAQTSNPATVSFLAPAYNEERSINSVREAAMKLIVLMYQSLDIPNQIARFDDAFNINCTGDRYTALSTPTILFEAGHFPIDYNREQTRKYIAQAIFVGLKGIANDSFTNVNHKDYFCIPENDKCFVDILLRDNNAHTAEVAIMYKEVLKDNRIYFEPYIAEIGDLSHKYGHKEDFLTNFVKPPFDKNSIEKQLDLHNPYFKVAE</sequence>
<evidence type="ECO:0000313" key="3">
    <source>
        <dbReference type="EMBL" id="PTX06435.1"/>
    </source>
</evidence>
<reference evidence="3 4" key="1">
    <citation type="submission" date="2018-04" db="EMBL/GenBank/DDBJ databases">
        <title>Genomic Encyclopedia of Archaeal and Bacterial Type Strains, Phase II (KMG-II): from individual species to whole genera.</title>
        <authorList>
            <person name="Goeker M."/>
        </authorList>
    </citation>
    <scope>NUCLEOTIDE SEQUENCE [LARGE SCALE GENOMIC DNA]</scope>
    <source>
        <strain evidence="3 4">DSM 22902</strain>
    </source>
</reference>
<dbReference type="EMBL" id="QBKG01000007">
    <property type="protein sequence ID" value="PTX06435.1"/>
    <property type="molecule type" value="Genomic_DNA"/>
</dbReference>
<comment type="caution">
    <text evidence="1">Lacks conserved residue(s) required for the propagation of feature annotation.</text>
</comment>
<feature type="domain" description="Peptidase M14" evidence="2">
    <location>
        <begin position="4"/>
        <end position="250"/>
    </location>
</feature>
<gene>
    <name evidence="3" type="ORF">C8P65_10793</name>
</gene>
<organism evidence="3 4">
    <name type="scientific">Capnocytophaga leadbetteri</name>
    <dbReference type="NCBI Taxonomy" id="327575"/>
    <lineage>
        <taxon>Bacteria</taxon>
        <taxon>Pseudomonadati</taxon>
        <taxon>Bacteroidota</taxon>
        <taxon>Flavobacteriia</taxon>
        <taxon>Flavobacteriales</taxon>
        <taxon>Flavobacteriaceae</taxon>
        <taxon>Capnocytophaga</taxon>
    </lineage>
</organism>
<comment type="similarity">
    <text evidence="1">Belongs to the peptidase M14 family.</text>
</comment>
<dbReference type="GO" id="GO:0006508">
    <property type="term" value="P:proteolysis"/>
    <property type="evidence" value="ECO:0007669"/>
    <property type="project" value="InterPro"/>
</dbReference>
<evidence type="ECO:0000259" key="2">
    <source>
        <dbReference type="PROSITE" id="PS52035"/>
    </source>
</evidence>
<keyword evidence="3" id="KW-0378">Hydrolase</keyword>
<dbReference type="InterPro" id="IPR000834">
    <property type="entry name" value="Peptidase_M14"/>
</dbReference>